<gene>
    <name evidence="2" type="ORF">TTHERM_00143590</name>
</gene>
<dbReference type="InterPro" id="IPR000719">
    <property type="entry name" value="Prot_kinase_dom"/>
</dbReference>
<protein>
    <submittedName>
        <fullName evidence="2">Kinase domain protein</fullName>
    </submittedName>
</protein>
<reference evidence="3" key="1">
    <citation type="journal article" date="2006" name="PLoS Biol.">
        <title>Macronuclear genome sequence of the ciliate Tetrahymena thermophila, a model eukaryote.</title>
        <authorList>
            <person name="Eisen J.A."/>
            <person name="Coyne R.S."/>
            <person name="Wu M."/>
            <person name="Wu D."/>
            <person name="Thiagarajan M."/>
            <person name="Wortman J.R."/>
            <person name="Badger J.H."/>
            <person name="Ren Q."/>
            <person name="Amedeo P."/>
            <person name="Jones K.M."/>
            <person name="Tallon L.J."/>
            <person name="Delcher A.L."/>
            <person name="Salzberg S.L."/>
            <person name="Silva J.C."/>
            <person name="Haas B.J."/>
            <person name="Majoros W.H."/>
            <person name="Farzad M."/>
            <person name="Carlton J.M."/>
            <person name="Smith R.K. Jr."/>
            <person name="Garg J."/>
            <person name="Pearlman R.E."/>
            <person name="Karrer K.M."/>
            <person name="Sun L."/>
            <person name="Manning G."/>
            <person name="Elde N.C."/>
            <person name="Turkewitz A.P."/>
            <person name="Asai D.J."/>
            <person name="Wilkes D.E."/>
            <person name="Wang Y."/>
            <person name="Cai H."/>
            <person name="Collins K."/>
            <person name="Stewart B.A."/>
            <person name="Lee S.R."/>
            <person name="Wilamowska K."/>
            <person name="Weinberg Z."/>
            <person name="Ruzzo W.L."/>
            <person name="Wloga D."/>
            <person name="Gaertig J."/>
            <person name="Frankel J."/>
            <person name="Tsao C.-C."/>
            <person name="Gorovsky M.A."/>
            <person name="Keeling P.J."/>
            <person name="Waller R.F."/>
            <person name="Patron N.J."/>
            <person name="Cherry J.M."/>
            <person name="Stover N.A."/>
            <person name="Krieger C.J."/>
            <person name="del Toro C."/>
            <person name="Ryder H.F."/>
            <person name="Williamson S.C."/>
            <person name="Barbeau R.A."/>
            <person name="Hamilton E.P."/>
            <person name="Orias E."/>
        </authorList>
    </citation>
    <scope>NUCLEOTIDE SEQUENCE [LARGE SCALE GENOMIC DNA]</scope>
    <source>
        <strain evidence="3">SB210</strain>
    </source>
</reference>
<name>I7M0S5_TETTS</name>
<dbReference type="AlphaFoldDB" id="I7M0S5"/>
<accession>I7M0S5</accession>
<keyword evidence="2" id="KW-0418">Kinase</keyword>
<evidence type="ECO:0000313" key="3">
    <source>
        <dbReference type="Proteomes" id="UP000009168"/>
    </source>
</evidence>
<dbReference type="GO" id="GO:0005524">
    <property type="term" value="F:ATP binding"/>
    <property type="evidence" value="ECO:0007669"/>
    <property type="project" value="InterPro"/>
</dbReference>
<dbReference type="Pfam" id="PF00069">
    <property type="entry name" value="Pkinase"/>
    <property type="match status" value="1"/>
</dbReference>
<dbReference type="PANTHER" id="PTHR24362">
    <property type="entry name" value="SERINE/THREONINE-PROTEIN KINASE NEK"/>
    <property type="match status" value="1"/>
</dbReference>
<dbReference type="InParanoid" id="I7M0S5"/>
<dbReference type="SMART" id="SM00220">
    <property type="entry name" value="S_TKc"/>
    <property type="match status" value="1"/>
</dbReference>
<dbReference type="Gene3D" id="1.10.510.10">
    <property type="entry name" value="Transferase(Phosphotransferase) domain 1"/>
    <property type="match status" value="1"/>
</dbReference>
<dbReference type="EMBL" id="GG662793">
    <property type="protein sequence ID" value="EAR90853.2"/>
    <property type="molecule type" value="Genomic_DNA"/>
</dbReference>
<dbReference type="SUPFAM" id="SSF56112">
    <property type="entry name" value="Protein kinase-like (PK-like)"/>
    <property type="match status" value="1"/>
</dbReference>
<dbReference type="RefSeq" id="XP_001011098.2">
    <property type="nucleotide sequence ID" value="XM_001011098.2"/>
</dbReference>
<dbReference type="PROSITE" id="PS50011">
    <property type="entry name" value="PROTEIN_KINASE_DOM"/>
    <property type="match status" value="1"/>
</dbReference>
<dbReference type="Proteomes" id="UP000009168">
    <property type="component" value="Unassembled WGS sequence"/>
</dbReference>
<keyword evidence="2" id="KW-0808">Transferase</keyword>
<dbReference type="STRING" id="312017.I7M0S5"/>
<feature type="domain" description="Protein kinase" evidence="1">
    <location>
        <begin position="592"/>
        <end position="904"/>
    </location>
</feature>
<evidence type="ECO:0000313" key="2">
    <source>
        <dbReference type="EMBL" id="EAR90853.2"/>
    </source>
</evidence>
<evidence type="ECO:0000259" key="1">
    <source>
        <dbReference type="PROSITE" id="PS50011"/>
    </source>
</evidence>
<keyword evidence="3" id="KW-1185">Reference proteome</keyword>
<dbReference type="GO" id="GO:0004672">
    <property type="term" value="F:protein kinase activity"/>
    <property type="evidence" value="ECO:0007669"/>
    <property type="project" value="InterPro"/>
</dbReference>
<dbReference type="KEGG" id="tet:TTHERM_00143590"/>
<organism evidence="2 3">
    <name type="scientific">Tetrahymena thermophila (strain SB210)</name>
    <dbReference type="NCBI Taxonomy" id="312017"/>
    <lineage>
        <taxon>Eukaryota</taxon>
        <taxon>Sar</taxon>
        <taxon>Alveolata</taxon>
        <taxon>Ciliophora</taxon>
        <taxon>Intramacronucleata</taxon>
        <taxon>Oligohymenophorea</taxon>
        <taxon>Hymenostomatida</taxon>
        <taxon>Tetrahymenina</taxon>
        <taxon>Tetrahymenidae</taxon>
        <taxon>Tetrahymena</taxon>
    </lineage>
</organism>
<dbReference type="InterPro" id="IPR011009">
    <property type="entry name" value="Kinase-like_dom_sf"/>
</dbReference>
<sequence length="920" mass="107802">MSQKNIQQGLQNKLKSYSYQPKPFKDVFNQYFTQEVKQKVQQIIENQNSLLPPHEQINYYSQDIKDNQTDLEYGSNELENKQVDSKQVNNFKQLSSLRLPQLQTGFICFLKGLFYETGFLNNYEPNYTKALYAYQEGFKIQIDSLCSLKLAEIYSNKNLAQKFGFKSNQEIAYGYLTIANAYLDVQYDSNLFNLSKDVEQIAQKFSDQHQFAIDNIINNQKVIFQSFTEKEISEEIEQINVFLNFKYSTQQDSQQYYSAMLNYLGGRNKKADSLLLIIKILSNQTHNENKLVKNLIELAKKFSLQDIHQVLQYILSESVLFSVLERDHDVFNCLRTTFIEMFNLLKIISYETHLLIPYSTFESNNQNGYNTIHSKINQISEILFTKKHIFKNLLHNTLIIRLRTEVIQKGIGTKQSIQDAIKTLDEEKELKKGQQCLFAFYHYKKAKLLQKLNAQENSLDIQKNFELSLQYFQERIQSPDLTIQVLSSYYIGRIYSSSQIEGHQAHQQFKQTIDYFKQNDKKFNQVKTFQFEILQIKSQKQLDNLDLSKIIETRISHQSQKIFNFDDGVTLQLKVELVSKQSNFIFYDESVFDILQFIAKREIGSTSIAKINYNLLDEKENIILQTQNNFAYPSTLSSKIKERVIIKQIPFNKNNYFDKIFHHLAKIQRLINGEGLLQQKGFCIKQISDIAFELWIVYPQLEYNLYAVLKQNLLIMEKQKIIFAQQISQTIKNLHENNSYHGNLKPSNILMDATHKAYLSDWEFSSKMYHKDKISQSMILKSQSEKAQISPNIEDDDSIDKNPLYSFGYIAPEIFQNPQKAKFQGAAADVYSLGMIFYFLFTSQDPSFCGIVQEQQLYNNNDLKISRERIKNDRLRELIQNMVKFDPYKRCSIQNTCENLNHLLENDKGQQNDILVDADI</sequence>
<dbReference type="PANTHER" id="PTHR24362:SF309">
    <property type="entry name" value="PROTEIN KINASE DOMAIN-CONTAINING PROTEIN"/>
    <property type="match status" value="1"/>
</dbReference>
<proteinExistence type="predicted"/>
<dbReference type="OrthoDB" id="2359985at2759"/>
<dbReference type="GeneID" id="7827523"/>
<dbReference type="CDD" id="cd00180">
    <property type="entry name" value="PKc"/>
    <property type="match status" value="1"/>
</dbReference>